<dbReference type="InterPro" id="IPR019378">
    <property type="entry name" value="GDP-Fuc_O-FucTrfase"/>
</dbReference>
<keyword evidence="7" id="KW-0735">Signal-anchor</keyword>
<keyword evidence="8" id="KW-1133">Transmembrane helix</keyword>
<keyword evidence="4" id="KW-0328">Glycosyltransferase</keyword>
<evidence type="ECO:0000256" key="8">
    <source>
        <dbReference type="ARBA" id="ARBA00022989"/>
    </source>
</evidence>
<evidence type="ECO:0000256" key="13">
    <source>
        <dbReference type="ARBA" id="ARBA00030350"/>
    </source>
</evidence>
<comment type="similarity">
    <text evidence="3">Belongs to the glycosyltransferase GT106 family.</text>
</comment>
<evidence type="ECO:0000256" key="4">
    <source>
        <dbReference type="ARBA" id="ARBA00022676"/>
    </source>
</evidence>
<evidence type="ECO:0000256" key="6">
    <source>
        <dbReference type="ARBA" id="ARBA00022692"/>
    </source>
</evidence>
<evidence type="ECO:0000256" key="7">
    <source>
        <dbReference type="ARBA" id="ARBA00022968"/>
    </source>
</evidence>
<comment type="pathway">
    <text evidence="2">Glycan metabolism.</text>
</comment>
<evidence type="ECO:0000256" key="9">
    <source>
        <dbReference type="ARBA" id="ARBA00023136"/>
    </source>
</evidence>
<dbReference type="GO" id="GO:0016020">
    <property type="term" value="C:membrane"/>
    <property type="evidence" value="ECO:0007669"/>
    <property type="project" value="UniProtKB-SubCell"/>
</dbReference>
<evidence type="ECO:0000313" key="15">
    <source>
        <dbReference type="Proteomes" id="UP001632038"/>
    </source>
</evidence>
<dbReference type="AlphaFoldDB" id="A0ABD3EIL3"/>
<evidence type="ECO:0000256" key="10">
    <source>
        <dbReference type="ARBA" id="ARBA00023180"/>
    </source>
</evidence>
<dbReference type="PANTHER" id="PTHR31741:SF51">
    <property type="entry name" value="RHAMNOGALACTURONAN I RHAMNOSYLTRANSFERASE 1"/>
    <property type="match status" value="1"/>
</dbReference>
<accession>A0ABD3EIL3</accession>
<dbReference type="EMBL" id="JAVIJP010000005">
    <property type="protein sequence ID" value="KAL3654255.1"/>
    <property type="molecule type" value="Genomic_DNA"/>
</dbReference>
<evidence type="ECO:0000256" key="12">
    <source>
        <dbReference type="ARBA" id="ARBA00023277"/>
    </source>
</evidence>
<reference evidence="15" key="1">
    <citation type="journal article" date="2024" name="IScience">
        <title>Strigolactones Initiate the Formation of Haustorium-like Structures in Castilleja.</title>
        <authorList>
            <person name="Buerger M."/>
            <person name="Peterson D."/>
            <person name="Chory J."/>
        </authorList>
    </citation>
    <scope>NUCLEOTIDE SEQUENCE [LARGE SCALE GENOMIC DNA]</scope>
</reference>
<protein>
    <recommendedName>
        <fullName evidence="13">O-fucosyltransferase family protein</fullName>
    </recommendedName>
</protein>
<keyword evidence="11" id="KW-0294">Fucose metabolism</keyword>
<sequence length="220" mass="25296">MQTHNLHKHRVILFPGATLAFPELALDRGTSGKQIRQCFVDARELGRRVDNRVTKRAGAKIKSGITQVSWFHSTCSNFDDIFDVGHFIGSLRDEVRIVKRLPKKLGLRYGYQPLVMPPISWSNEQYYLQQDSTSVDKHKVIHFNPTDSRLANNGIPIELQKLRCRVNFWALKFTPEIEELGAKLTRIIKQKGSYLALHLRYEIDMLSFSGCTHGCTEMMH</sequence>
<evidence type="ECO:0000256" key="5">
    <source>
        <dbReference type="ARBA" id="ARBA00022679"/>
    </source>
</evidence>
<keyword evidence="12" id="KW-0119">Carbohydrate metabolism</keyword>
<evidence type="ECO:0000313" key="14">
    <source>
        <dbReference type="EMBL" id="KAL3654255.1"/>
    </source>
</evidence>
<keyword evidence="5" id="KW-0808">Transferase</keyword>
<dbReference type="PANTHER" id="PTHR31741">
    <property type="entry name" value="OS02G0726500 PROTEIN-RELATED"/>
    <property type="match status" value="1"/>
</dbReference>
<keyword evidence="10" id="KW-0325">Glycoprotein</keyword>
<evidence type="ECO:0000256" key="11">
    <source>
        <dbReference type="ARBA" id="ARBA00023253"/>
    </source>
</evidence>
<gene>
    <name evidence="14" type="primary">RRT4_1</name>
    <name evidence="14" type="ORF">CASFOL_003936</name>
</gene>
<keyword evidence="15" id="KW-1185">Reference proteome</keyword>
<proteinExistence type="inferred from homology"/>
<keyword evidence="9" id="KW-0472">Membrane</keyword>
<keyword evidence="6" id="KW-0812">Transmembrane</keyword>
<name>A0ABD3EIL3_9LAMI</name>
<evidence type="ECO:0000256" key="1">
    <source>
        <dbReference type="ARBA" id="ARBA00004606"/>
    </source>
</evidence>
<evidence type="ECO:0000256" key="3">
    <source>
        <dbReference type="ARBA" id="ARBA00007737"/>
    </source>
</evidence>
<dbReference type="Pfam" id="PF10250">
    <property type="entry name" value="O-FucT"/>
    <property type="match status" value="1"/>
</dbReference>
<dbReference type="GO" id="GO:0016757">
    <property type="term" value="F:glycosyltransferase activity"/>
    <property type="evidence" value="ECO:0007669"/>
    <property type="project" value="UniProtKB-KW"/>
</dbReference>
<comment type="subcellular location">
    <subcellularLocation>
        <location evidence="1">Membrane</location>
        <topology evidence="1">Single-pass type II membrane protein</topology>
    </subcellularLocation>
</comment>
<organism evidence="14 15">
    <name type="scientific">Castilleja foliolosa</name>
    <dbReference type="NCBI Taxonomy" id="1961234"/>
    <lineage>
        <taxon>Eukaryota</taxon>
        <taxon>Viridiplantae</taxon>
        <taxon>Streptophyta</taxon>
        <taxon>Embryophyta</taxon>
        <taxon>Tracheophyta</taxon>
        <taxon>Spermatophyta</taxon>
        <taxon>Magnoliopsida</taxon>
        <taxon>eudicotyledons</taxon>
        <taxon>Gunneridae</taxon>
        <taxon>Pentapetalae</taxon>
        <taxon>asterids</taxon>
        <taxon>lamiids</taxon>
        <taxon>Lamiales</taxon>
        <taxon>Orobanchaceae</taxon>
        <taxon>Pedicularideae</taxon>
        <taxon>Castillejinae</taxon>
        <taxon>Castilleja</taxon>
    </lineage>
</organism>
<comment type="caution">
    <text evidence="14">The sequence shown here is derived from an EMBL/GenBank/DDBJ whole genome shotgun (WGS) entry which is preliminary data.</text>
</comment>
<dbReference type="Proteomes" id="UP001632038">
    <property type="component" value="Unassembled WGS sequence"/>
</dbReference>
<dbReference type="GO" id="GO:0006004">
    <property type="term" value="P:fucose metabolic process"/>
    <property type="evidence" value="ECO:0007669"/>
    <property type="project" value="UniProtKB-KW"/>
</dbReference>
<evidence type="ECO:0000256" key="2">
    <source>
        <dbReference type="ARBA" id="ARBA00004881"/>
    </source>
</evidence>